<dbReference type="GeneID" id="18826656"/>
<evidence type="ECO:0000313" key="2">
    <source>
        <dbReference type="EMBL" id="EKM81333.1"/>
    </source>
</evidence>
<reference evidence="3" key="1">
    <citation type="journal article" date="2012" name="Proc. Natl. Acad. Sci. U.S.A.">
        <title>Genome sequence of the button mushroom Agaricus bisporus reveals mechanisms governing adaptation to a humic-rich ecological niche.</title>
        <authorList>
            <person name="Morin E."/>
            <person name="Kohler A."/>
            <person name="Baker A.R."/>
            <person name="Foulongne-Oriol M."/>
            <person name="Lombard V."/>
            <person name="Nagy L.G."/>
            <person name="Ohm R.A."/>
            <person name="Patyshakuliyeva A."/>
            <person name="Brun A."/>
            <person name="Aerts A.L."/>
            <person name="Bailey A.M."/>
            <person name="Billette C."/>
            <person name="Coutinho P.M."/>
            <person name="Deakin G."/>
            <person name="Doddapaneni H."/>
            <person name="Floudas D."/>
            <person name="Grimwood J."/>
            <person name="Hilden K."/>
            <person name="Kuees U."/>
            <person name="LaButti K.M."/>
            <person name="Lapidus A."/>
            <person name="Lindquist E.A."/>
            <person name="Lucas S.M."/>
            <person name="Murat C."/>
            <person name="Riley R.W."/>
            <person name="Salamov A.A."/>
            <person name="Schmutz J."/>
            <person name="Subramanian V."/>
            <person name="Woesten H.A.B."/>
            <person name="Xu J."/>
            <person name="Eastwood D.C."/>
            <person name="Foster G.D."/>
            <person name="Sonnenberg A.S."/>
            <person name="Cullen D."/>
            <person name="de Vries R.P."/>
            <person name="Lundell T."/>
            <person name="Hibbett D.S."/>
            <person name="Henrissat B."/>
            <person name="Burton K.S."/>
            <person name="Kerrigan R.W."/>
            <person name="Challen M.P."/>
            <person name="Grigoriev I.V."/>
            <person name="Martin F."/>
        </authorList>
    </citation>
    <scope>NUCLEOTIDE SEQUENCE [LARGE SCALE GENOMIC DNA]</scope>
    <source>
        <strain evidence="3">JB137-S8 / ATCC MYA-4627 / FGSC 10392</strain>
    </source>
</reference>
<proteinExistence type="predicted"/>
<dbReference type="AlphaFoldDB" id="K5XDB0"/>
<dbReference type="EMBL" id="JH971388">
    <property type="protein sequence ID" value="EKM81333.1"/>
    <property type="molecule type" value="Genomic_DNA"/>
</dbReference>
<dbReference type="InParanoid" id="K5XDB0"/>
<dbReference type="Proteomes" id="UP000008493">
    <property type="component" value="Unassembled WGS sequence"/>
</dbReference>
<evidence type="ECO:0000256" key="1">
    <source>
        <dbReference type="SAM" id="MobiDB-lite"/>
    </source>
</evidence>
<dbReference type="RefSeq" id="XP_007328773.1">
    <property type="nucleotide sequence ID" value="XM_007328711.1"/>
</dbReference>
<gene>
    <name evidence="2" type="ORF">AGABI1DRAFT_127343</name>
</gene>
<keyword evidence="3" id="KW-1185">Reference proteome</keyword>
<sequence length="143" mass="15377">MPPNPPPSQTPNSPLLHVPTTHAAHLPAAPCSLTTANTETLPGFDYLPTLLHFRIALLTPPHLQEGGTGGEGWMGLEELIVENGRQDDGDQFGNGSRASTPPRSPHPSKAQDTTPALTQPRGYSYLRKKEVEFTSKLTSTSCK</sequence>
<dbReference type="KEGG" id="abp:AGABI1DRAFT127343"/>
<name>K5XDB0_AGABU</name>
<organism evidence="2 3">
    <name type="scientific">Agaricus bisporus var. burnettii (strain JB137-S8 / ATCC MYA-4627 / FGSC 10392)</name>
    <name type="common">White button mushroom</name>
    <dbReference type="NCBI Taxonomy" id="597362"/>
    <lineage>
        <taxon>Eukaryota</taxon>
        <taxon>Fungi</taxon>
        <taxon>Dikarya</taxon>
        <taxon>Basidiomycota</taxon>
        <taxon>Agaricomycotina</taxon>
        <taxon>Agaricomycetes</taxon>
        <taxon>Agaricomycetidae</taxon>
        <taxon>Agaricales</taxon>
        <taxon>Agaricineae</taxon>
        <taxon>Agaricaceae</taxon>
        <taxon>Agaricus</taxon>
    </lineage>
</organism>
<feature type="region of interest" description="Disordered" evidence="1">
    <location>
        <begin position="82"/>
        <end position="125"/>
    </location>
</feature>
<dbReference type="HOGENOM" id="CLU_1805606_0_0_1"/>
<evidence type="ECO:0000313" key="3">
    <source>
        <dbReference type="Proteomes" id="UP000008493"/>
    </source>
</evidence>
<accession>K5XDB0</accession>
<protein>
    <submittedName>
        <fullName evidence="2">Uncharacterized protein</fullName>
    </submittedName>
</protein>